<evidence type="ECO:0000313" key="6">
    <source>
        <dbReference type="EMBL" id="PMD15246.1"/>
    </source>
</evidence>
<reference evidence="6 7" key="1">
    <citation type="submission" date="2016-05" db="EMBL/GenBank/DDBJ databases">
        <title>A degradative enzymes factory behind the ericoid mycorrhizal symbiosis.</title>
        <authorList>
            <consortium name="DOE Joint Genome Institute"/>
            <person name="Martino E."/>
            <person name="Morin E."/>
            <person name="Grelet G."/>
            <person name="Kuo A."/>
            <person name="Kohler A."/>
            <person name="Daghino S."/>
            <person name="Barry K."/>
            <person name="Choi C."/>
            <person name="Cichocki N."/>
            <person name="Clum A."/>
            <person name="Copeland A."/>
            <person name="Hainaut M."/>
            <person name="Haridas S."/>
            <person name="Labutti K."/>
            <person name="Lindquist E."/>
            <person name="Lipzen A."/>
            <person name="Khouja H.-R."/>
            <person name="Murat C."/>
            <person name="Ohm R."/>
            <person name="Olson A."/>
            <person name="Spatafora J."/>
            <person name="Veneault-Fourrey C."/>
            <person name="Henrissat B."/>
            <person name="Grigoriev I."/>
            <person name="Martin F."/>
            <person name="Perotto S."/>
        </authorList>
    </citation>
    <scope>NUCLEOTIDE SEQUENCE [LARGE SCALE GENOMIC DNA]</scope>
    <source>
        <strain evidence="6 7">UAMH 7357</strain>
    </source>
</reference>
<dbReference type="STRING" id="1745343.A0A2J6PMY9"/>
<dbReference type="SUPFAM" id="SSF57701">
    <property type="entry name" value="Zn2/Cys6 DNA-binding domain"/>
    <property type="match status" value="1"/>
</dbReference>
<dbReference type="PROSITE" id="PS50048">
    <property type="entry name" value="ZN2_CY6_FUNGAL_2"/>
    <property type="match status" value="1"/>
</dbReference>
<feature type="region of interest" description="Disordered" evidence="4">
    <location>
        <begin position="98"/>
        <end position="119"/>
    </location>
</feature>
<evidence type="ECO:0000259" key="5">
    <source>
        <dbReference type="PROSITE" id="PS50048"/>
    </source>
</evidence>
<keyword evidence="7" id="KW-1185">Reference proteome</keyword>
<dbReference type="GO" id="GO:0006351">
    <property type="term" value="P:DNA-templated transcription"/>
    <property type="evidence" value="ECO:0007669"/>
    <property type="project" value="InterPro"/>
</dbReference>
<dbReference type="GO" id="GO:0000981">
    <property type="term" value="F:DNA-binding transcription factor activity, RNA polymerase II-specific"/>
    <property type="evidence" value="ECO:0007669"/>
    <property type="project" value="InterPro"/>
</dbReference>
<dbReference type="InterPro" id="IPR001138">
    <property type="entry name" value="Zn2Cys6_DnaBD"/>
</dbReference>
<accession>A0A2J6PMY9</accession>
<feature type="domain" description="Zn(2)-C6 fungal-type" evidence="5">
    <location>
        <begin position="30"/>
        <end position="59"/>
    </location>
</feature>
<sequence>MSSSAANPAVSPPSPIPNPHEGLQSRKKHPCVLCQQRKVKCDRNDPCANCVKARVECVSPSTLPPRRRKKRFPEAELLARLRKYEDHLRSYGADIDAINREGPNAGPQSNSALTGTASPTSIRVPFSLPDSTSLEPIRSLSIRTALKKVKNNLSFLQDAEELLLGSSEDEMFENPILRTYDSIDADGGDLVFGSPASEDIRDLHPSTLHIFRLWQRFLDSVDPLIKIFHTPTVQQQLLDATADLDDVPTGVEALMFGIYSMAMASFAERDCLSIFGETKAILLKRYQSGARLALQRAGLLRSSDLTILQAFVLYLMSCLNFTMDPRSLFCLTGIAVRISQRMGLAFDGTSYGLSPFEVEMRRRLWWQVLLLDVRVAELSGAGSALLNHTWKTKLPSNINDSDLFPDMRETPKEHPGATEMMFVLQRCEVANLVQQLQDKSIPLTIKDDAIDELEMALERKYIQYCDRSIPFHLVTTLMVKLATAKIRMLPRHPHLTDNISPNLTEDRDNLFKLSLQCLEIHNKMMAIPSLDRFMWHVLTNFPFPAQIYLLCSLRWRTSDALAERAWELLEMRFENQNLSVNGSEFWRMNKDSAIYLAIANLIIKAWEAREKALKSTDQPLPPTPDFINRLRAHFAAKRPPKSASSSGETEITTPSMVTSGMLQFPESYQWFNSGPVDLNQGLDLMPGVMANDEQQMGWDFWNDLMQPSILDYPQEGIPLEQAYSG</sequence>
<organism evidence="6 7">
    <name type="scientific">Hyaloscypha hepaticicola</name>
    <dbReference type="NCBI Taxonomy" id="2082293"/>
    <lineage>
        <taxon>Eukaryota</taxon>
        <taxon>Fungi</taxon>
        <taxon>Dikarya</taxon>
        <taxon>Ascomycota</taxon>
        <taxon>Pezizomycotina</taxon>
        <taxon>Leotiomycetes</taxon>
        <taxon>Helotiales</taxon>
        <taxon>Hyaloscyphaceae</taxon>
        <taxon>Hyaloscypha</taxon>
    </lineage>
</organism>
<evidence type="ECO:0000256" key="1">
    <source>
        <dbReference type="ARBA" id="ARBA00004123"/>
    </source>
</evidence>
<dbReference type="PANTHER" id="PTHR31001">
    <property type="entry name" value="UNCHARACTERIZED TRANSCRIPTIONAL REGULATORY PROTEIN"/>
    <property type="match status" value="1"/>
</dbReference>
<comment type="subcellular location">
    <subcellularLocation>
        <location evidence="1">Nucleus</location>
    </subcellularLocation>
</comment>
<dbReference type="SMART" id="SM00066">
    <property type="entry name" value="GAL4"/>
    <property type="match status" value="1"/>
</dbReference>
<protein>
    <recommendedName>
        <fullName evidence="5">Zn(2)-C6 fungal-type domain-containing protein</fullName>
    </recommendedName>
</protein>
<dbReference type="OrthoDB" id="2269373at2759"/>
<dbReference type="InterPro" id="IPR036864">
    <property type="entry name" value="Zn2-C6_fun-type_DNA-bd_sf"/>
</dbReference>
<evidence type="ECO:0000256" key="3">
    <source>
        <dbReference type="ARBA" id="ARBA00023242"/>
    </source>
</evidence>
<evidence type="ECO:0000313" key="7">
    <source>
        <dbReference type="Proteomes" id="UP000235672"/>
    </source>
</evidence>
<evidence type="ECO:0000256" key="4">
    <source>
        <dbReference type="SAM" id="MobiDB-lite"/>
    </source>
</evidence>
<dbReference type="GO" id="GO:0005634">
    <property type="term" value="C:nucleus"/>
    <property type="evidence" value="ECO:0007669"/>
    <property type="project" value="UniProtKB-SubCell"/>
</dbReference>
<dbReference type="AlphaFoldDB" id="A0A2J6PMY9"/>
<dbReference type="CDD" id="cd00067">
    <property type="entry name" value="GAL4"/>
    <property type="match status" value="1"/>
</dbReference>
<feature type="compositionally biased region" description="Polar residues" evidence="4">
    <location>
        <begin position="106"/>
        <end position="119"/>
    </location>
</feature>
<dbReference type="CDD" id="cd12148">
    <property type="entry name" value="fungal_TF_MHR"/>
    <property type="match status" value="1"/>
</dbReference>
<dbReference type="GO" id="GO:0008270">
    <property type="term" value="F:zinc ion binding"/>
    <property type="evidence" value="ECO:0007669"/>
    <property type="project" value="InterPro"/>
</dbReference>
<dbReference type="Gene3D" id="4.10.240.10">
    <property type="entry name" value="Zn(2)-C6 fungal-type DNA-binding domain"/>
    <property type="match status" value="1"/>
</dbReference>
<dbReference type="InterPro" id="IPR050613">
    <property type="entry name" value="Sec_Metabolite_Reg"/>
</dbReference>
<dbReference type="Proteomes" id="UP000235672">
    <property type="component" value="Unassembled WGS sequence"/>
</dbReference>
<feature type="region of interest" description="Disordered" evidence="4">
    <location>
        <begin position="1"/>
        <end position="26"/>
    </location>
</feature>
<dbReference type="SMART" id="SM00906">
    <property type="entry name" value="Fungal_trans"/>
    <property type="match status" value="1"/>
</dbReference>
<dbReference type="InterPro" id="IPR007219">
    <property type="entry name" value="XnlR_reg_dom"/>
</dbReference>
<name>A0A2J6PMY9_9HELO</name>
<keyword evidence="3" id="KW-0539">Nucleus</keyword>
<dbReference type="EMBL" id="KZ613515">
    <property type="protein sequence ID" value="PMD15246.1"/>
    <property type="molecule type" value="Genomic_DNA"/>
</dbReference>
<dbReference type="PANTHER" id="PTHR31001:SF85">
    <property type="entry name" value="ZN(II)2CYS6 TRANSCRIPTION FACTOR (EUROFUNG)"/>
    <property type="match status" value="1"/>
</dbReference>
<keyword evidence="2" id="KW-0479">Metal-binding</keyword>
<gene>
    <name evidence="6" type="ORF">NA56DRAFT_710182</name>
</gene>
<proteinExistence type="predicted"/>
<dbReference type="Pfam" id="PF00172">
    <property type="entry name" value="Zn_clus"/>
    <property type="match status" value="1"/>
</dbReference>
<evidence type="ECO:0000256" key="2">
    <source>
        <dbReference type="ARBA" id="ARBA00022723"/>
    </source>
</evidence>
<dbReference type="GO" id="GO:0003677">
    <property type="term" value="F:DNA binding"/>
    <property type="evidence" value="ECO:0007669"/>
    <property type="project" value="InterPro"/>
</dbReference>
<dbReference type="Pfam" id="PF04082">
    <property type="entry name" value="Fungal_trans"/>
    <property type="match status" value="1"/>
</dbReference>